<dbReference type="Proteomes" id="UP001295444">
    <property type="component" value="Chromosome 04"/>
</dbReference>
<feature type="domain" description="Serpin" evidence="2">
    <location>
        <begin position="1"/>
        <end position="301"/>
    </location>
</feature>
<dbReference type="InterPro" id="IPR000215">
    <property type="entry name" value="Serpin_fam"/>
</dbReference>
<protein>
    <submittedName>
        <fullName evidence="3">Serpin B10</fullName>
    </submittedName>
</protein>
<name>A0AAD1RZ89_PELCU</name>
<dbReference type="EMBL" id="OW240915">
    <property type="protein sequence ID" value="CAH2284156.1"/>
    <property type="molecule type" value="Genomic_DNA"/>
</dbReference>
<gene>
    <name evidence="3" type="ORF">PECUL_23A004832</name>
</gene>
<sequence>MGIYQKSVEEPKYKGSVKEPTVLDSYLEAVNSSFGAALEKVDFLNNSEEARQYINEWIDKQTEGYNTKCISPRRCCQYRDRPVDFTSDPTVWLRTGTPCTSWINQVYSENTNKRPFKLISNKDINVDTMFMINKFNINYIENPGISVLELPYGTDKYLSMFILLPDNNTVFHMLDKEISYEKLTDWTSNNKMKFLNMAVHLPKFRIEQGFSIRNVLSSLGLTDPFNESRANFSQMTDRDNLYMSDVHHKTFVEVNEKGTEAASATAAVINSRSGNKDEFDANHPFHLFIQEKKTQCILIHKEQARFDPSRKAGGNTRRFLDLMKTMRKTDRAFDGARLRESLYRSSNFLTTS</sequence>
<evidence type="ECO:0000313" key="4">
    <source>
        <dbReference type="Proteomes" id="UP001295444"/>
    </source>
</evidence>
<dbReference type="InterPro" id="IPR042178">
    <property type="entry name" value="Serpin_sf_1"/>
</dbReference>
<evidence type="ECO:0000256" key="1">
    <source>
        <dbReference type="ARBA" id="ARBA00006426"/>
    </source>
</evidence>
<proteinExistence type="inferred from homology"/>
<dbReference type="FunFam" id="2.30.39.10:FF:000001">
    <property type="entry name" value="Serpin family B member 2"/>
    <property type="match status" value="1"/>
</dbReference>
<reference evidence="3" key="1">
    <citation type="submission" date="2022-03" db="EMBL/GenBank/DDBJ databases">
        <authorList>
            <person name="Alioto T."/>
            <person name="Alioto T."/>
            <person name="Gomez Garrido J."/>
        </authorList>
    </citation>
    <scope>NUCLEOTIDE SEQUENCE</scope>
</reference>
<evidence type="ECO:0000259" key="2">
    <source>
        <dbReference type="SMART" id="SM00093"/>
    </source>
</evidence>
<dbReference type="AlphaFoldDB" id="A0AAD1RZ89"/>
<accession>A0AAD1RZ89</accession>
<dbReference type="Pfam" id="PF00079">
    <property type="entry name" value="Serpin"/>
    <property type="match status" value="2"/>
</dbReference>
<dbReference type="Gene3D" id="3.30.497.10">
    <property type="entry name" value="Antithrombin, subunit I, domain 2"/>
    <property type="match status" value="1"/>
</dbReference>
<comment type="similarity">
    <text evidence="1">Belongs to the serpin family. Ov-serpin subfamily.</text>
</comment>
<dbReference type="InterPro" id="IPR036186">
    <property type="entry name" value="Serpin_sf"/>
</dbReference>
<dbReference type="SUPFAM" id="SSF56574">
    <property type="entry name" value="Serpins"/>
    <property type="match status" value="1"/>
</dbReference>
<dbReference type="InterPro" id="IPR023796">
    <property type="entry name" value="Serpin_dom"/>
</dbReference>
<dbReference type="PANTHER" id="PTHR11461">
    <property type="entry name" value="SERINE PROTEASE INHIBITOR, SERPIN"/>
    <property type="match status" value="1"/>
</dbReference>
<dbReference type="InterPro" id="IPR042185">
    <property type="entry name" value="Serpin_sf_2"/>
</dbReference>
<dbReference type="GO" id="GO:0005615">
    <property type="term" value="C:extracellular space"/>
    <property type="evidence" value="ECO:0007669"/>
    <property type="project" value="InterPro"/>
</dbReference>
<dbReference type="SMART" id="SM00093">
    <property type="entry name" value="SERPIN"/>
    <property type="match status" value="1"/>
</dbReference>
<dbReference type="GO" id="GO:0004867">
    <property type="term" value="F:serine-type endopeptidase inhibitor activity"/>
    <property type="evidence" value="ECO:0007669"/>
    <property type="project" value="InterPro"/>
</dbReference>
<evidence type="ECO:0000313" key="3">
    <source>
        <dbReference type="EMBL" id="CAH2284156.1"/>
    </source>
</evidence>
<dbReference type="Gene3D" id="2.30.39.10">
    <property type="entry name" value="Alpha-1-antitrypsin, domain 1"/>
    <property type="match status" value="1"/>
</dbReference>
<dbReference type="PANTHER" id="PTHR11461:SF382">
    <property type="entry name" value="SERPIN B10-LIKE"/>
    <property type="match status" value="1"/>
</dbReference>
<keyword evidence="4" id="KW-1185">Reference proteome</keyword>
<organism evidence="3 4">
    <name type="scientific">Pelobates cultripes</name>
    <name type="common">Western spadefoot toad</name>
    <dbReference type="NCBI Taxonomy" id="61616"/>
    <lineage>
        <taxon>Eukaryota</taxon>
        <taxon>Metazoa</taxon>
        <taxon>Chordata</taxon>
        <taxon>Craniata</taxon>
        <taxon>Vertebrata</taxon>
        <taxon>Euteleostomi</taxon>
        <taxon>Amphibia</taxon>
        <taxon>Batrachia</taxon>
        <taxon>Anura</taxon>
        <taxon>Pelobatoidea</taxon>
        <taxon>Pelobatidae</taxon>
        <taxon>Pelobates</taxon>
    </lineage>
</organism>